<evidence type="ECO:0000313" key="2">
    <source>
        <dbReference type="Proteomes" id="UP000287547"/>
    </source>
</evidence>
<evidence type="ECO:0000313" key="1">
    <source>
        <dbReference type="EMBL" id="RSM73470.1"/>
    </source>
</evidence>
<sequence length="81" mass="8579">MSLAIDVDEITAVLLADGWHTVANKSFTLDSYEFVWRDSTMHGGGQSGVCSAGFEFTDDSGAMLSGPLTAVLAVRRRGNAP</sequence>
<reference evidence="1 2" key="1">
    <citation type="submission" date="2018-05" db="EMBL/GenBank/DDBJ databases">
        <title>Evolution of GPA BGCs.</title>
        <authorList>
            <person name="Waglechner N."/>
            <person name="Wright G.D."/>
        </authorList>
    </citation>
    <scope>NUCLEOTIDE SEQUENCE [LARGE SCALE GENOMIC DNA]</scope>
    <source>
        <strain evidence="1 2">A82846</strain>
    </source>
</reference>
<proteinExistence type="predicted"/>
<comment type="caution">
    <text evidence="1">The sequence shown here is derived from an EMBL/GenBank/DDBJ whole genome shotgun (WGS) entry which is preliminary data.</text>
</comment>
<accession>A0A428YUS7</accession>
<protein>
    <submittedName>
        <fullName evidence="1">Uncharacterized protein</fullName>
    </submittedName>
</protein>
<gene>
    <name evidence="1" type="ORF">DMH04_41400</name>
</gene>
<organism evidence="1 2">
    <name type="scientific">Kibdelosporangium aridum</name>
    <dbReference type="NCBI Taxonomy" id="2030"/>
    <lineage>
        <taxon>Bacteria</taxon>
        <taxon>Bacillati</taxon>
        <taxon>Actinomycetota</taxon>
        <taxon>Actinomycetes</taxon>
        <taxon>Pseudonocardiales</taxon>
        <taxon>Pseudonocardiaceae</taxon>
        <taxon>Kibdelosporangium</taxon>
    </lineage>
</organism>
<dbReference type="AlphaFoldDB" id="A0A428YUS7"/>
<dbReference type="Proteomes" id="UP000287547">
    <property type="component" value="Unassembled WGS sequence"/>
</dbReference>
<dbReference type="OrthoDB" id="4775114at2"/>
<name>A0A428YUS7_KIBAR</name>
<dbReference type="RefSeq" id="WP_037253841.1">
    <property type="nucleotide sequence ID" value="NZ_QHKI01000056.1"/>
</dbReference>
<dbReference type="EMBL" id="QHKI01000056">
    <property type="protein sequence ID" value="RSM73470.1"/>
    <property type="molecule type" value="Genomic_DNA"/>
</dbReference>